<keyword evidence="5 8" id="KW-0238">DNA-binding</keyword>
<dbReference type="PANTHER" id="PTHR31992:SF159">
    <property type="entry name" value="DOF ZINC FINGER PROTEIN"/>
    <property type="match status" value="1"/>
</dbReference>
<feature type="domain" description="Dof-type" evidence="11">
    <location>
        <begin position="49"/>
        <end position="103"/>
    </location>
</feature>
<dbReference type="InterPro" id="IPR045174">
    <property type="entry name" value="Dof"/>
</dbReference>
<dbReference type="Pfam" id="PF02701">
    <property type="entry name" value="Zn_ribbon_Dof"/>
    <property type="match status" value="1"/>
</dbReference>
<dbReference type="InterPro" id="IPR003851">
    <property type="entry name" value="Znf_Dof"/>
</dbReference>
<keyword evidence="7 8" id="KW-0539">Nucleus</keyword>
<evidence type="ECO:0000256" key="2">
    <source>
        <dbReference type="ARBA" id="ARBA00022771"/>
    </source>
</evidence>
<accession>A0AA88A0K6</accession>
<gene>
    <name evidence="12" type="ORF">TIFTF001_015074</name>
</gene>
<feature type="region of interest" description="Disordered" evidence="10">
    <location>
        <begin position="94"/>
        <end position="123"/>
    </location>
</feature>
<evidence type="ECO:0000256" key="8">
    <source>
        <dbReference type="PROSITE-ProRule" id="PRU00071"/>
    </source>
</evidence>
<comment type="function">
    <text evidence="9">Transcription factor that binds specifically to a 5'-AA[AG]G-3' consensus core sequence.</text>
</comment>
<sequence>MDSSDWLQGTVPEDSSGMDSSSPLSNDMLTCSRPLNMERRLRPQHDQALKCPRCDSTHTKFCYYNNYSLSQPRYFCKTCRRYWTKGGTLRNIPVGGGCRKNKKVSSSKKPNDDNNNSNNNSPVVGQIIHHAASPTSHNTTDLQLSFPDQVQFSHLTNLLGGPHGHPSFFEHHPKPIDFMESKLEAIVGNSRNNSYNDFMGSTNSTSGHDLGMVGVGLCNFGGGGGGGGAGSAHQHNGMSSLEPNFHGISCPHPFGMSLDGNIGNNGTTFMDTCQRLMLPYEANHDQDQGGVDVKPNAKILSLDWQDQGCSSDHHAGKDSFGYINGLGSWSNVMSNYGPSTTNSSLV</sequence>
<comment type="caution">
    <text evidence="12">The sequence shown here is derived from an EMBL/GenBank/DDBJ whole genome shotgun (WGS) entry which is preliminary data.</text>
</comment>
<organism evidence="12 13">
    <name type="scientific">Ficus carica</name>
    <name type="common">Common fig</name>
    <dbReference type="NCBI Taxonomy" id="3494"/>
    <lineage>
        <taxon>Eukaryota</taxon>
        <taxon>Viridiplantae</taxon>
        <taxon>Streptophyta</taxon>
        <taxon>Embryophyta</taxon>
        <taxon>Tracheophyta</taxon>
        <taxon>Spermatophyta</taxon>
        <taxon>Magnoliopsida</taxon>
        <taxon>eudicotyledons</taxon>
        <taxon>Gunneridae</taxon>
        <taxon>Pentapetalae</taxon>
        <taxon>rosids</taxon>
        <taxon>fabids</taxon>
        <taxon>Rosales</taxon>
        <taxon>Moraceae</taxon>
        <taxon>Ficeae</taxon>
        <taxon>Ficus</taxon>
    </lineage>
</organism>
<evidence type="ECO:0000256" key="4">
    <source>
        <dbReference type="ARBA" id="ARBA00023015"/>
    </source>
</evidence>
<keyword evidence="4 9" id="KW-0805">Transcription regulation</keyword>
<keyword evidence="1 9" id="KW-0479">Metal-binding</keyword>
<feature type="region of interest" description="Disordered" evidence="10">
    <location>
        <begin position="1"/>
        <end position="30"/>
    </location>
</feature>
<keyword evidence="2 8" id="KW-0863">Zinc-finger</keyword>
<evidence type="ECO:0000313" key="13">
    <source>
        <dbReference type="Proteomes" id="UP001187192"/>
    </source>
</evidence>
<proteinExistence type="predicted"/>
<feature type="compositionally biased region" description="Low complexity" evidence="10">
    <location>
        <begin position="113"/>
        <end position="123"/>
    </location>
</feature>
<keyword evidence="13" id="KW-1185">Reference proteome</keyword>
<evidence type="ECO:0000256" key="1">
    <source>
        <dbReference type="ARBA" id="ARBA00022723"/>
    </source>
</evidence>
<evidence type="ECO:0000256" key="7">
    <source>
        <dbReference type="ARBA" id="ARBA00023242"/>
    </source>
</evidence>
<dbReference type="GO" id="GO:0003677">
    <property type="term" value="F:DNA binding"/>
    <property type="evidence" value="ECO:0007669"/>
    <property type="project" value="UniProtKB-UniRule"/>
</dbReference>
<evidence type="ECO:0000256" key="3">
    <source>
        <dbReference type="ARBA" id="ARBA00022833"/>
    </source>
</evidence>
<reference evidence="12" key="1">
    <citation type="submission" date="2023-07" db="EMBL/GenBank/DDBJ databases">
        <title>draft genome sequence of fig (Ficus carica).</title>
        <authorList>
            <person name="Takahashi T."/>
            <person name="Nishimura K."/>
        </authorList>
    </citation>
    <scope>NUCLEOTIDE SEQUENCE</scope>
</reference>
<protein>
    <recommendedName>
        <fullName evidence="9">Dof zinc finger protein</fullName>
    </recommendedName>
</protein>
<dbReference type="AlphaFoldDB" id="A0AA88A0K6"/>
<dbReference type="PROSITE" id="PS01361">
    <property type="entry name" value="ZF_DOF_1"/>
    <property type="match status" value="1"/>
</dbReference>
<name>A0AA88A0K6_FICCA</name>
<evidence type="ECO:0000259" key="11">
    <source>
        <dbReference type="PROSITE" id="PS50884"/>
    </source>
</evidence>
<dbReference type="GO" id="GO:0008270">
    <property type="term" value="F:zinc ion binding"/>
    <property type="evidence" value="ECO:0007669"/>
    <property type="project" value="UniProtKB-KW"/>
</dbReference>
<keyword evidence="3 9" id="KW-0862">Zinc</keyword>
<dbReference type="GO" id="GO:0003700">
    <property type="term" value="F:DNA-binding transcription factor activity"/>
    <property type="evidence" value="ECO:0007669"/>
    <property type="project" value="UniProtKB-UniRule"/>
</dbReference>
<dbReference type="Proteomes" id="UP001187192">
    <property type="component" value="Unassembled WGS sequence"/>
</dbReference>
<keyword evidence="6 9" id="KW-0804">Transcription</keyword>
<dbReference type="PANTHER" id="PTHR31992">
    <property type="entry name" value="DOF ZINC FINGER PROTEIN DOF1.4-RELATED"/>
    <property type="match status" value="1"/>
</dbReference>
<evidence type="ECO:0000256" key="6">
    <source>
        <dbReference type="ARBA" id="ARBA00023163"/>
    </source>
</evidence>
<comment type="subcellular location">
    <subcellularLocation>
        <location evidence="8 9">Nucleus</location>
    </subcellularLocation>
</comment>
<evidence type="ECO:0000256" key="10">
    <source>
        <dbReference type="SAM" id="MobiDB-lite"/>
    </source>
</evidence>
<dbReference type="EMBL" id="BTGU01000021">
    <property type="protein sequence ID" value="GMN45888.1"/>
    <property type="molecule type" value="Genomic_DNA"/>
</dbReference>
<dbReference type="GO" id="GO:0005634">
    <property type="term" value="C:nucleus"/>
    <property type="evidence" value="ECO:0007669"/>
    <property type="project" value="UniProtKB-SubCell"/>
</dbReference>
<dbReference type="PROSITE" id="PS50884">
    <property type="entry name" value="ZF_DOF_2"/>
    <property type="match status" value="1"/>
</dbReference>
<evidence type="ECO:0000313" key="12">
    <source>
        <dbReference type="EMBL" id="GMN45888.1"/>
    </source>
</evidence>
<evidence type="ECO:0000256" key="9">
    <source>
        <dbReference type="RuleBase" id="RU369094"/>
    </source>
</evidence>
<evidence type="ECO:0000256" key="5">
    <source>
        <dbReference type="ARBA" id="ARBA00023125"/>
    </source>
</evidence>
<feature type="compositionally biased region" description="Low complexity" evidence="10">
    <location>
        <begin position="14"/>
        <end position="27"/>
    </location>
</feature>